<protein>
    <submittedName>
        <fullName evidence="2">DUF1294 domain-containing protein</fullName>
    </submittedName>
</protein>
<organism evidence="2 3">
    <name type="scientific">Geomonas subterranea</name>
    <dbReference type="NCBI Taxonomy" id="2847989"/>
    <lineage>
        <taxon>Bacteria</taxon>
        <taxon>Pseudomonadati</taxon>
        <taxon>Thermodesulfobacteriota</taxon>
        <taxon>Desulfuromonadia</taxon>
        <taxon>Geobacterales</taxon>
        <taxon>Geobacteraceae</taxon>
        <taxon>Geomonas</taxon>
    </lineage>
</organism>
<keyword evidence="3" id="KW-1185">Reference proteome</keyword>
<feature type="transmembrane region" description="Helical" evidence="1">
    <location>
        <begin position="38"/>
        <end position="55"/>
    </location>
</feature>
<sequence length="125" mass="13954">MGYAEAREHRTHSSYLWGPAFLLLLCALVRLARLPVPILYIYLLSSLTAFTLYAVDKRAAVRGGRRIRERTLHLAGLFGGWPGAVLAQRVLHHKSQKRSFQLVFRLTVLANAGALALYVWGRPGG</sequence>
<dbReference type="Pfam" id="PF06961">
    <property type="entry name" value="DUF1294"/>
    <property type="match status" value="1"/>
</dbReference>
<proteinExistence type="predicted"/>
<dbReference type="EMBL" id="CP077683">
    <property type="protein sequence ID" value="QXE92746.1"/>
    <property type="molecule type" value="Genomic_DNA"/>
</dbReference>
<keyword evidence="1" id="KW-0812">Transmembrane</keyword>
<reference evidence="2 3" key="1">
    <citation type="submission" date="2021-06" db="EMBL/GenBank/DDBJ databases">
        <title>Gemonas diversity in paddy soil.</title>
        <authorList>
            <person name="Liu G."/>
        </authorList>
    </citation>
    <scope>NUCLEOTIDE SEQUENCE [LARGE SCALE GENOMIC DNA]</scope>
    <source>
        <strain evidence="2 3">RG2</strain>
    </source>
</reference>
<keyword evidence="1" id="KW-0472">Membrane</keyword>
<gene>
    <name evidence="2" type="ORF">KP001_09585</name>
</gene>
<keyword evidence="1" id="KW-1133">Transmembrane helix</keyword>
<evidence type="ECO:0000256" key="1">
    <source>
        <dbReference type="SAM" id="Phobius"/>
    </source>
</evidence>
<feature type="transmembrane region" description="Helical" evidence="1">
    <location>
        <begin position="102"/>
        <end position="121"/>
    </location>
</feature>
<accession>A0ABX8LP56</accession>
<name>A0ABX8LP56_9BACT</name>
<dbReference type="Proteomes" id="UP000683559">
    <property type="component" value="Chromosome"/>
</dbReference>
<evidence type="ECO:0000313" key="2">
    <source>
        <dbReference type="EMBL" id="QXE92746.1"/>
    </source>
</evidence>
<dbReference type="RefSeq" id="WP_217289291.1">
    <property type="nucleotide sequence ID" value="NZ_CP077683.1"/>
</dbReference>
<dbReference type="InterPro" id="IPR010718">
    <property type="entry name" value="DUF1294"/>
</dbReference>
<feature type="transmembrane region" description="Helical" evidence="1">
    <location>
        <begin position="12"/>
        <end position="32"/>
    </location>
</feature>
<evidence type="ECO:0000313" key="3">
    <source>
        <dbReference type="Proteomes" id="UP000683559"/>
    </source>
</evidence>